<dbReference type="OrthoDB" id="9901811at2"/>
<protein>
    <submittedName>
        <fullName evidence="1">Uncharacterized protein</fullName>
    </submittedName>
</protein>
<dbReference type="AlphaFoldDB" id="A0A1X6Y5A4"/>
<keyword evidence="2" id="KW-1185">Reference proteome</keyword>
<sequence>MSLKGWDPNIFVKDYERDLLNARKRAGRKVGRKIATKAKRALGGVDRVRKKQIKPKVARKTGSLIMKDSGPDARVREYGAEIKAKNGGMLRIDFDSGTRGQEGSFIAPGSDGAPLIYTGEGDDARPIAILKKRVKRRAVSKSKRLSDIAEDHFDDYLDQIEEEISNG</sequence>
<dbReference type="EMBL" id="FWFU01000001">
    <property type="protein sequence ID" value="SLN11190.1"/>
    <property type="molecule type" value="Genomic_DNA"/>
</dbReference>
<name>A0A1X6Y5A4_9RHOB</name>
<gene>
    <name evidence="1" type="ORF">ROH8110_00070</name>
</gene>
<dbReference type="Proteomes" id="UP000193207">
    <property type="component" value="Unassembled WGS sequence"/>
</dbReference>
<organism evidence="1 2">
    <name type="scientific">Roseovarius halotolerans</name>
    <dbReference type="NCBI Taxonomy" id="505353"/>
    <lineage>
        <taxon>Bacteria</taxon>
        <taxon>Pseudomonadati</taxon>
        <taxon>Pseudomonadota</taxon>
        <taxon>Alphaproteobacteria</taxon>
        <taxon>Rhodobacterales</taxon>
        <taxon>Roseobacteraceae</taxon>
        <taxon>Roseovarius</taxon>
    </lineage>
</organism>
<accession>A0A1X6Y5A4</accession>
<evidence type="ECO:0000313" key="2">
    <source>
        <dbReference type="Proteomes" id="UP000193207"/>
    </source>
</evidence>
<reference evidence="1 2" key="1">
    <citation type="submission" date="2017-03" db="EMBL/GenBank/DDBJ databases">
        <authorList>
            <person name="Afonso C.L."/>
            <person name="Miller P.J."/>
            <person name="Scott M.A."/>
            <person name="Spackman E."/>
            <person name="Goraichik I."/>
            <person name="Dimitrov K.M."/>
            <person name="Suarez D.L."/>
            <person name="Swayne D.E."/>
        </authorList>
    </citation>
    <scope>NUCLEOTIDE SEQUENCE [LARGE SCALE GENOMIC DNA]</scope>
    <source>
        <strain evidence="1 2">CECT 8110</strain>
    </source>
</reference>
<proteinExistence type="predicted"/>
<evidence type="ECO:0000313" key="1">
    <source>
        <dbReference type="EMBL" id="SLN11190.1"/>
    </source>
</evidence>